<evidence type="ECO:0000313" key="4">
    <source>
        <dbReference type="EMBL" id="TQM68724.1"/>
    </source>
</evidence>
<gene>
    <name evidence="4" type="ORF">FHX41_2380</name>
</gene>
<feature type="chain" id="PRO_5021838039" description="IPT/TIG domain-containing protein" evidence="2">
    <location>
        <begin position="35"/>
        <end position="289"/>
    </location>
</feature>
<keyword evidence="2" id="KW-0732">Signal</keyword>
<reference evidence="4 5" key="1">
    <citation type="submission" date="2019-06" db="EMBL/GenBank/DDBJ databases">
        <title>Sequencing the genomes of 1000 actinobacteria strains.</title>
        <authorList>
            <person name="Klenk H.-P."/>
        </authorList>
    </citation>
    <scope>NUCLEOTIDE SEQUENCE [LARGE SCALE GENOMIC DNA]</scope>
    <source>
        <strain evidence="4 5">DSM 45043</strain>
    </source>
</reference>
<evidence type="ECO:0000256" key="1">
    <source>
        <dbReference type="SAM" id="MobiDB-lite"/>
    </source>
</evidence>
<evidence type="ECO:0000313" key="5">
    <source>
        <dbReference type="Proteomes" id="UP000316706"/>
    </source>
</evidence>
<dbReference type="Proteomes" id="UP000316706">
    <property type="component" value="Unassembled WGS sequence"/>
</dbReference>
<evidence type="ECO:0000256" key="2">
    <source>
        <dbReference type="SAM" id="SignalP"/>
    </source>
</evidence>
<dbReference type="AlphaFoldDB" id="A0A543IDS4"/>
<comment type="caution">
    <text evidence="4">The sequence shown here is derived from an EMBL/GenBank/DDBJ whole genome shotgun (WGS) entry which is preliminary data.</text>
</comment>
<dbReference type="Pfam" id="PF01833">
    <property type="entry name" value="TIG"/>
    <property type="match status" value="1"/>
</dbReference>
<organism evidence="4 5">
    <name type="scientific">Actinomadura hallensis</name>
    <dbReference type="NCBI Taxonomy" id="337895"/>
    <lineage>
        <taxon>Bacteria</taxon>
        <taxon>Bacillati</taxon>
        <taxon>Actinomycetota</taxon>
        <taxon>Actinomycetes</taxon>
        <taxon>Streptosporangiales</taxon>
        <taxon>Thermomonosporaceae</taxon>
        <taxon>Actinomadura</taxon>
    </lineage>
</organism>
<feature type="compositionally biased region" description="Gly residues" evidence="1">
    <location>
        <begin position="162"/>
        <end position="196"/>
    </location>
</feature>
<feature type="signal peptide" evidence="2">
    <location>
        <begin position="1"/>
        <end position="34"/>
    </location>
</feature>
<dbReference type="EMBL" id="VFPO01000001">
    <property type="protein sequence ID" value="TQM68724.1"/>
    <property type="molecule type" value="Genomic_DNA"/>
</dbReference>
<accession>A0A543IDS4</accession>
<dbReference type="InterPro" id="IPR002909">
    <property type="entry name" value="IPT_dom"/>
</dbReference>
<feature type="region of interest" description="Disordered" evidence="1">
    <location>
        <begin position="149"/>
        <end position="250"/>
    </location>
</feature>
<dbReference type="SUPFAM" id="SSF49319">
    <property type="entry name" value="Actinoxanthin-like"/>
    <property type="match status" value="1"/>
</dbReference>
<keyword evidence="5" id="KW-1185">Reference proteome</keyword>
<evidence type="ECO:0000259" key="3">
    <source>
        <dbReference type="Pfam" id="PF01833"/>
    </source>
</evidence>
<proteinExistence type="predicted"/>
<feature type="compositionally biased region" description="Low complexity" evidence="1">
    <location>
        <begin position="197"/>
        <end position="206"/>
    </location>
</feature>
<protein>
    <recommendedName>
        <fullName evidence="3">IPT/TIG domain-containing protein</fullName>
    </recommendedName>
</protein>
<sequence length="289" mass="28109">MPKLKLVRVASAKGAAVVVTALGLLVTAPQPAFAASVRVSPTTGLDPGGQTITVRGSGFDPRRNNKFGVYVVFGPRNADWVTNSNAYLSAKWVHPGGAGGGSGQAPMSASGSFSVTLSVKARYTDGDGKKVDCLKTQCYVITMAAHGVPDRSQDTFTPVSFKGGGSAGGSGSGSSGAAGPGGSAGSGGGKGGGASGSGAADPSAPGVPHGSAPGDAPGTPGATATPDASLAGASPAGAFEQTISGGEARSPWPFWAATAAAGTAVLTARSVLRRRPGRYARRRGAGPAS</sequence>
<feature type="domain" description="IPT/TIG" evidence="3">
    <location>
        <begin position="38"/>
        <end position="121"/>
    </location>
</feature>
<dbReference type="InterPro" id="IPR027273">
    <property type="entry name" value="Neocarzinostatin-like"/>
</dbReference>
<dbReference type="Gene3D" id="2.60.40.230">
    <property type="entry name" value="Neocarzinostatin-like"/>
    <property type="match status" value="1"/>
</dbReference>
<name>A0A543IDS4_9ACTN</name>